<evidence type="ECO:0000313" key="1">
    <source>
        <dbReference type="EMBL" id="GEN65047.1"/>
    </source>
</evidence>
<protein>
    <submittedName>
        <fullName evidence="1">Uncharacterized protein</fullName>
    </submittedName>
</protein>
<dbReference type="EMBL" id="BJYG01000068">
    <property type="protein sequence ID" value="GEN65047.1"/>
    <property type="molecule type" value="Genomic_DNA"/>
</dbReference>
<proteinExistence type="predicted"/>
<accession>A0A511XQ30</accession>
<gene>
    <name evidence="1" type="ORF">AOE01nite_32710</name>
</gene>
<dbReference type="AlphaFoldDB" id="A0A511XQ30"/>
<name>A0A511XQ30_9PROT</name>
<reference evidence="1 2" key="1">
    <citation type="submission" date="2019-07" db="EMBL/GenBank/DDBJ databases">
        <title>Whole genome shotgun sequence of Acetobacter oeni NBRC 105207.</title>
        <authorList>
            <person name="Hosoyama A."/>
            <person name="Uohara A."/>
            <person name="Ohji S."/>
            <person name="Ichikawa N."/>
        </authorList>
    </citation>
    <scope>NUCLEOTIDE SEQUENCE [LARGE SCALE GENOMIC DNA]</scope>
    <source>
        <strain evidence="1 2">NBRC 105207</strain>
    </source>
</reference>
<comment type="caution">
    <text evidence="1">The sequence shown here is derived from an EMBL/GenBank/DDBJ whole genome shotgun (WGS) entry which is preliminary data.</text>
</comment>
<evidence type="ECO:0000313" key="2">
    <source>
        <dbReference type="Proteomes" id="UP000321746"/>
    </source>
</evidence>
<keyword evidence="2" id="KW-1185">Reference proteome</keyword>
<dbReference type="Proteomes" id="UP000321746">
    <property type="component" value="Unassembled WGS sequence"/>
</dbReference>
<dbReference type="RefSeq" id="WP_146892517.1">
    <property type="nucleotide sequence ID" value="NZ_BJYG01000068.1"/>
</dbReference>
<dbReference type="OrthoDB" id="8449910at2"/>
<sequence length="115" mass="12939">MNYSRRCDDLFLVGAVKTDPSRKVSVRKLSLRLLAAVHYACDIGELELAGKLLSLTEEAIACRHDVRIFSRRSIIDDVVSAYERLWKLRQDAPEIIPVTGAFESVRDILGGHTKI</sequence>
<organism evidence="1 2">
    <name type="scientific">Acetobacter oeni</name>
    <dbReference type="NCBI Taxonomy" id="304077"/>
    <lineage>
        <taxon>Bacteria</taxon>
        <taxon>Pseudomonadati</taxon>
        <taxon>Pseudomonadota</taxon>
        <taxon>Alphaproteobacteria</taxon>
        <taxon>Acetobacterales</taxon>
        <taxon>Acetobacteraceae</taxon>
        <taxon>Acetobacter</taxon>
    </lineage>
</organism>